<evidence type="ECO:0000256" key="1">
    <source>
        <dbReference type="ARBA" id="ARBA00007198"/>
    </source>
</evidence>
<evidence type="ECO:0000256" key="2">
    <source>
        <dbReference type="PROSITE-ProRule" id="PRU01282"/>
    </source>
</evidence>
<name>A0A842HXB0_9SPHN</name>
<sequence length="119" mass="13490">MALTLYGIPNCDTIKKARLWLEKRGVVYGFHDYKKAGIDEAKLKEWSAEVGWETLLNRRGTTFRNLPDEHKAHLDEDIAFTLMIANPSLIKRPILESEGPLLVGFKSSEYEEIVEAIGA</sequence>
<dbReference type="RefSeq" id="WP_185800177.1">
    <property type="nucleotide sequence ID" value="NZ_JACJVJ010000001.1"/>
</dbReference>
<dbReference type="InterPro" id="IPR036249">
    <property type="entry name" value="Thioredoxin-like_sf"/>
</dbReference>
<dbReference type="PROSITE" id="PS51353">
    <property type="entry name" value="ARSC"/>
    <property type="match status" value="1"/>
</dbReference>
<dbReference type="PANTHER" id="PTHR30041">
    <property type="entry name" value="ARSENATE REDUCTASE"/>
    <property type="match status" value="1"/>
</dbReference>
<evidence type="ECO:0000313" key="4">
    <source>
        <dbReference type="Proteomes" id="UP000564378"/>
    </source>
</evidence>
<reference evidence="3 4" key="1">
    <citation type="submission" date="2020-08" db="EMBL/GenBank/DDBJ databases">
        <title>Draft genome sequence of Parasphingopyxis sp. GrpM-11.</title>
        <authorList>
            <person name="Oh J."/>
            <person name="Roh D.-H."/>
        </authorList>
    </citation>
    <scope>NUCLEOTIDE SEQUENCE [LARGE SCALE GENOMIC DNA]</scope>
    <source>
        <strain evidence="3 4">GrpM-11</strain>
    </source>
</reference>
<dbReference type="Gene3D" id="3.40.30.10">
    <property type="entry name" value="Glutaredoxin"/>
    <property type="match status" value="1"/>
</dbReference>
<dbReference type="Proteomes" id="UP000564378">
    <property type="component" value="Unassembled WGS sequence"/>
</dbReference>
<dbReference type="Pfam" id="PF03960">
    <property type="entry name" value="ArsC"/>
    <property type="match status" value="1"/>
</dbReference>
<comment type="similarity">
    <text evidence="1 2">Belongs to the ArsC family.</text>
</comment>
<evidence type="ECO:0000313" key="3">
    <source>
        <dbReference type="EMBL" id="MBC2776929.1"/>
    </source>
</evidence>
<organism evidence="3 4">
    <name type="scientific">Parasphingopyxis marina</name>
    <dbReference type="NCBI Taxonomy" id="2761622"/>
    <lineage>
        <taxon>Bacteria</taxon>
        <taxon>Pseudomonadati</taxon>
        <taxon>Pseudomonadota</taxon>
        <taxon>Alphaproteobacteria</taxon>
        <taxon>Sphingomonadales</taxon>
        <taxon>Sphingomonadaceae</taxon>
        <taxon>Parasphingopyxis</taxon>
    </lineage>
</organism>
<protein>
    <submittedName>
        <fullName evidence="3">ArsC family reductase</fullName>
    </submittedName>
</protein>
<dbReference type="NCBIfam" id="NF008107">
    <property type="entry name" value="PRK10853.1"/>
    <property type="match status" value="1"/>
</dbReference>
<dbReference type="SUPFAM" id="SSF52833">
    <property type="entry name" value="Thioredoxin-like"/>
    <property type="match status" value="1"/>
</dbReference>
<proteinExistence type="inferred from homology"/>
<accession>A0A842HXB0</accession>
<dbReference type="InterPro" id="IPR006504">
    <property type="entry name" value="Tscrpt_reg_Spx/MgsR"/>
</dbReference>
<dbReference type="AlphaFoldDB" id="A0A842HXB0"/>
<gene>
    <name evidence="3" type="ORF">H6P80_04770</name>
</gene>
<dbReference type="NCBIfam" id="TIGR01617">
    <property type="entry name" value="arsC_related"/>
    <property type="match status" value="1"/>
</dbReference>
<keyword evidence="4" id="KW-1185">Reference proteome</keyword>
<dbReference type="InterPro" id="IPR006660">
    <property type="entry name" value="Arsenate_reductase-like"/>
</dbReference>
<dbReference type="PANTHER" id="PTHR30041:SF8">
    <property type="entry name" value="PROTEIN YFFB"/>
    <property type="match status" value="1"/>
</dbReference>
<dbReference type="CDD" id="cd03035">
    <property type="entry name" value="ArsC_Yffb"/>
    <property type="match status" value="1"/>
</dbReference>
<dbReference type="EMBL" id="JACJVJ010000001">
    <property type="protein sequence ID" value="MBC2776929.1"/>
    <property type="molecule type" value="Genomic_DNA"/>
</dbReference>
<comment type="caution">
    <text evidence="3">The sequence shown here is derived from an EMBL/GenBank/DDBJ whole genome shotgun (WGS) entry which is preliminary data.</text>
</comment>